<reference evidence="2 3" key="1">
    <citation type="journal article" date="2019" name="Int. J. Syst. Evol. Microbiol.">
        <title>The Global Catalogue of Microorganisms (GCM) 10K type strain sequencing project: providing services to taxonomists for standard genome sequencing and annotation.</title>
        <authorList>
            <consortium name="The Broad Institute Genomics Platform"/>
            <consortium name="The Broad Institute Genome Sequencing Center for Infectious Disease"/>
            <person name="Wu L."/>
            <person name="Ma J."/>
        </authorList>
    </citation>
    <scope>NUCLEOTIDE SEQUENCE [LARGE SCALE GENOMIC DNA]</scope>
    <source>
        <strain evidence="2 3">CGMCC 1.12285</strain>
    </source>
</reference>
<evidence type="ECO:0008006" key="4">
    <source>
        <dbReference type="Google" id="ProtNLM"/>
    </source>
</evidence>
<feature type="region of interest" description="Disordered" evidence="1">
    <location>
        <begin position="1"/>
        <end position="41"/>
    </location>
</feature>
<dbReference type="Proteomes" id="UP001597111">
    <property type="component" value="Unassembled WGS sequence"/>
</dbReference>
<dbReference type="AlphaFoldDB" id="A0ABD6B948"/>
<comment type="caution">
    <text evidence="2">The sequence shown here is derived from an EMBL/GenBank/DDBJ whole genome shotgun (WGS) entry which is preliminary data.</text>
</comment>
<evidence type="ECO:0000256" key="1">
    <source>
        <dbReference type="SAM" id="MobiDB-lite"/>
    </source>
</evidence>
<protein>
    <recommendedName>
        <fullName evidence="4">Small CPxCG-related zinc finger protein</fullName>
    </recommendedName>
</protein>
<organism evidence="2 3">
    <name type="scientific">Halolamina salina</name>
    <dbReference type="NCBI Taxonomy" id="1220023"/>
    <lineage>
        <taxon>Archaea</taxon>
        <taxon>Methanobacteriati</taxon>
        <taxon>Methanobacteriota</taxon>
        <taxon>Stenosarchaea group</taxon>
        <taxon>Halobacteria</taxon>
        <taxon>Halobacteriales</taxon>
        <taxon>Haloferacaceae</taxon>
    </lineage>
</organism>
<proteinExistence type="predicted"/>
<keyword evidence="3" id="KW-1185">Reference proteome</keyword>
<accession>A0ABD6B948</accession>
<evidence type="ECO:0000313" key="2">
    <source>
        <dbReference type="EMBL" id="MFD1527359.1"/>
    </source>
</evidence>
<dbReference type="EMBL" id="JBHUDH010000187">
    <property type="protein sequence ID" value="MFD1527359.1"/>
    <property type="molecule type" value="Genomic_DNA"/>
</dbReference>
<feature type="compositionally biased region" description="Polar residues" evidence="1">
    <location>
        <begin position="20"/>
        <end position="29"/>
    </location>
</feature>
<gene>
    <name evidence="2" type="ORF">ACFR9S_13820</name>
</gene>
<dbReference type="RefSeq" id="WP_379818900.1">
    <property type="nucleotide sequence ID" value="NZ_JBHUDH010000187.1"/>
</dbReference>
<name>A0ABD6B948_9EURY</name>
<evidence type="ECO:0000313" key="3">
    <source>
        <dbReference type="Proteomes" id="UP001597111"/>
    </source>
</evidence>
<sequence length="91" mass="9755">MSVNTIAGDTPRTGSEGPISENSSDTAVATDQPGPVGDDGASTCDNCNFTTLNGWELQLVPAEELDFDVRGWNVLLCDDCREKHRVDGGRR</sequence>